<dbReference type="InterPro" id="IPR000182">
    <property type="entry name" value="GNAT_dom"/>
</dbReference>
<dbReference type="Pfam" id="PF00583">
    <property type="entry name" value="Acetyltransf_1"/>
    <property type="match status" value="1"/>
</dbReference>
<evidence type="ECO:0000259" key="1">
    <source>
        <dbReference type="PROSITE" id="PS51186"/>
    </source>
</evidence>
<protein>
    <submittedName>
        <fullName evidence="2">GNAT family N-acetyltransferase</fullName>
    </submittedName>
</protein>
<accession>A0A6N8SB36</accession>
<evidence type="ECO:0000313" key="3">
    <source>
        <dbReference type="Proteomes" id="UP000435802"/>
    </source>
</evidence>
<dbReference type="OrthoDB" id="9787920at2"/>
<dbReference type="SUPFAM" id="SSF55729">
    <property type="entry name" value="Acyl-CoA N-acyltransferases (Nat)"/>
    <property type="match status" value="1"/>
</dbReference>
<keyword evidence="2" id="KW-0808">Transferase</keyword>
<dbReference type="CDD" id="cd04301">
    <property type="entry name" value="NAT_SF"/>
    <property type="match status" value="1"/>
</dbReference>
<dbReference type="EMBL" id="WUMK01000004">
    <property type="protein sequence ID" value="MXN45843.1"/>
    <property type="molecule type" value="Genomic_DNA"/>
</dbReference>
<evidence type="ECO:0000313" key="2">
    <source>
        <dbReference type="EMBL" id="MXN45843.1"/>
    </source>
</evidence>
<dbReference type="Gene3D" id="3.40.630.30">
    <property type="match status" value="1"/>
</dbReference>
<dbReference type="AlphaFoldDB" id="A0A6N8SB36"/>
<dbReference type="GO" id="GO:0016747">
    <property type="term" value="F:acyltransferase activity, transferring groups other than amino-acyl groups"/>
    <property type="evidence" value="ECO:0007669"/>
    <property type="project" value="InterPro"/>
</dbReference>
<proteinExistence type="predicted"/>
<reference evidence="2 3" key="1">
    <citation type="submission" date="2019-12" db="EMBL/GenBank/DDBJ databases">
        <title>Shinella kummerowiae sp. nov., a symbiotic bacterium isolated from root nodules of the herbal legume Kummerowia stipulacea.</title>
        <authorList>
            <person name="Gao J."/>
        </authorList>
    </citation>
    <scope>NUCLEOTIDE SEQUENCE [LARGE SCALE GENOMIC DNA]</scope>
    <source>
        <strain evidence="2 3">CCBAU 25048</strain>
    </source>
</reference>
<gene>
    <name evidence="2" type="ORF">GR138_11620</name>
</gene>
<dbReference type="PROSITE" id="PS51186">
    <property type="entry name" value="GNAT"/>
    <property type="match status" value="1"/>
</dbReference>
<dbReference type="InterPro" id="IPR016181">
    <property type="entry name" value="Acyl_CoA_acyltransferase"/>
</dbReference>
<name>A0A6N8SB36_9HYPH</name>
<sequence>MRPIVEIIAENPSAEIHDTIDTALTAFNAEMRGFAPETPDFAVVLRDPQTSTVIGGLYGTDDYGWSYIKFLLVPKSYRGIGLGAELLTEAETIARKRGSIGVWLGTFAFQARAFYEKQGYVAFGELEGDDGAIPLYFMKKRLR</sequence>
<dbReference type="RefSeq" id="WP_160859418.1">
    <property type="nucleotide sequence ID" value="NZ_WUMK01000004.1"/>
</dbReference>
<organism evidence="2 3">
    <name type="scientific">Shinella kummerowiae</name>
    <dbReference type="NCBI Taxonomy" id="417745"/>
    <lineage>
        <taxon>Bacteria</taxon>
        <taxon>Pseudomonadati</taxon>
        <taxon>Pseudomonadota</taxon>
        <taxon>Alphaproteobacteria</taxon>
        <taxon>Hyphomicrobiales</taxon>
        <taxon>Rhizobiaceae</taxon>
        <taxon>Shinella</taxon>
    </lineage>
</organism>
<feature type="domain" description="N-acetyltransferase" evidence="1">
    <location>
        <begin position="3"/>
        <end position="143"/>
    </location>
</feature>
<comment type="caution">
    <text evidence="2">The sequence shown here is derived from an EMBL/GenBank/DDBJ whole genome shotgun (WGS) entry which is preliminary data.</text>
</comment>
<keyword evidence="3" id="KW-1185">Reference proteome</keyword>
<dbReference type="Proteomes" id="UP000435802">
    <property type="component" value="Unassembled WGS sequence"/>
</dbReference>